<dbReference type="Pfam" id="PF20240">
    <property type="entry name" value="DUF6597"/>
    <property type="match status" value="1"/>
</dbReference>
<organism evidence="5 6">
    <name type="scientific">Bacillus salitolerans</name>
    <dbReference type="NCBI Taxonomy" id="1437434"/>
    <lineage>
        <taxon>Bacteria</taxon>
        <taxon>Bacillati</taxon>
        <taxon>Bacillota</taxon>
        <taxon>Bacilli</taxon>
        <taxon>Bacillales</taxon>
        <taxon>Bacillaceae</taxon>
        <taxon>Bacillus</taxon>
    </lineage>
</organism>
<dbReference type="Proteomes" id="UP001597214">
    <property type="component" value="Unassembled WGS sequence"/>
</dbReference>
<dbReference type="PANTHER" id="PTHR46796:SF13">
    <property type="entry name" value="HTH-TYPE TRANSCRIPTIONAL ACTIVATOR RHAS"/>
    <property type="match status" value="1"/>
</dbReference>
<dbReference type="InterPro" id="IPR009057">
    <property type="entry name" value="Homeodomain-like_sf"/>
</dbReference>
<name>A0ABW4LRY6_9BACI</name>
<dbReference type="SUPFAM" id="SSF46689">
    <property type="entry name" value="Homeodomain-like"/>
    <property type="match status" value="2"/>
</dbReference>
<accession>A0ABW4LRY6</accession>
<proteinExistence type="predicted"/>
<evidence type="ECO:0000313" key="6">
    <source>
        <dbReference type="Proteomes" id="UP001597214"/>
    </source>
</evidence>
<evidence type="ECO:0000256" key="1">
    <source>
        <dbReference type="ARBA" id="ARBA00023015"/>
    </source>
</evidence>
<dbReference type="PANTHER" id="PTHR46796">
    <property type="entry name" value="HTH-TYPE TRANSCRIPTIONAL ACTIVATOR RHAS-RELATED"/>
    <property type="match status" value="1"/>
</dbReference>
<dbReference type="InterPro" id="IPR020449">
    <property type="entry name" value="Tscrpt_reg_AraC-type_HTH"/>
</dbReference>
<dbReference type="PROSITE" id="PS01124">
    <property type="entry name" value="HTH_ARAC_FAMILY_2"/>
    <property type="match status" value="1"/>
</dbReference>
<keyword evidence="1" id="KW-0805">Transcription regulation</keyword>
<dbReference type="EMBL" id="JBHUEM010000024">
    <property type="protein sequence ID" value="MFD1737836.1"/>
    <property type="molecule type" value="Genomic_DNA"/>
</dbReference>
<dbReference type="RefSeq" id="WP_377929056.1">
    <property type="nucleotide sequence ID" value="NZ_JBHUEM010000024.1"/>
</dbReference>
<dbReference type="InterPro" id="IPR046532">
    <property type="entry name" value="DUF6597"/>
</dbReference>
<dbReference type="InterPro" id="IPR050204">
    <property type="entry name" value="AraC_XylS_family_regulators"/>
</dbReference>
<evidence type="ECO:0000313" key="5">
    <source>
        <dbReference type="EMBL" id="MFD1737836.1"/>
    </source>
</evidence>
<keyword evidence="3" id="KW-0804">Transcription</keyword>
<feature type="domain" description="HTH araC/xylS-type" evidence="4">
    <location>
        <begin position="156"/>
        <end position="257"/>
    </location>
</feature>
<dbReference type="Pfam" id="PF12833">
    <property type="entry name" value="HTH_18"/>
    <property type="match status" value="1"/>
</dbReference>
<evidence type="ECO:0000259" key="4">
    <source>
        <dbReference type="PROSITE" id="PS01124"/>
    </source>
</evidence>
<keyword evidence="2" id="KW-0238">DNA-binding</keyword>
<protein>
    <submittedName>
        <fullName evidence="5">DUF6597 domain-containing transcriptional factor</fullName>
    </submittedName>
</protein>
<dbReference type="SMART" id="SM00342">
    <property type="entry name" value="HTH_ARAC"/>
    <property type="match status" value="1"/>
</dbReference>
<dbReference type="PRINTS" id="PR00032">
    <property type="entry name" value="HTHARAC"/>
</dbReference>
<dbReference type="Gene3D" id="1.10.10.60">
    <property type="entry name" value="Homeodomain-like"/>
    <property type="match status" value="1"/>
</dbReference>
<evidence type="ECO:0000256" key="3">
    <source>
        <dbReference type="ARBA" id="ARBA00023163"/>
    </source>
</evidence>
<sequence>MKVELSIPNKLVRPWVECYWNVEFDNGEHVKNETILPNGKVEMIFALEGNYRVMNRKTHNMKYAWMSGIHHEPLEIQYKGKSNLIGIRFYPHGLFPFFRFPIHETVNQVENLESIWGVFQEEMYHSIHTAKDSSQIYAMLDSYLIRKISESKTKQLHVLTTIINRIRNEPTISIPDLASNLGFTQRHFNRLFKDHTGVNPKLLSQIYRFEKAFSYLFNYSNEEVADLILSLGYYDQSHFNKEFKRFSGMTPGEYKEKAVYSNNFL</sequence>
<comment type="caution">
    <text evidence="5">The sequence shown here is derived from an EMBL/GenBank/DDBJ whole genome shotgun (WGS) entry which is preliminary data.</text>
</comment>
<keyword evidence="6" id="KW-1185">Reference proteome</keyword>
<evidence type="ECO:0000256" key="2">
    <source>
        <dbReference type="ARBA" id="ARBA00023125"/>
    </source>
</evidence>
<gene>
    <name evidence="5" type="ORF">ACFSCX_14970</name>
</gene>
<dbReference type="InterPro" id="IPR018060">
    <property type="entry name" value="HTH_AraC"/>
</dbReference>
<reference evidence="6" key="1">
    <citation type="journal article" date="2019" name="Int. J. Syst. Evol. Microbiol.">
        <title>The Global Catalogue of Microorganisms (GCM) 10K type strain sequencing project: providing services to taxonomists for standard genome sequencing and annotation.</title>
        <authorList>
            <consortium name="The Broad Institute Genomics Platform"/>
            <consortium name="The Broad Institute Genome Sequencing Center for Infectious Disease"/>
            <person name="Wu L."/>
            <person name="Ma J."/>
        </authorList>
    </citation>
    <scope>NUCLEOTIDE SEQUENCE [LARGE SCALE GENOMIC DNA]</scope>
    <source>
        <strain evidence="6">CCUG 49339</strain>
    </source>
</reference>